<dbReference type="EMBL" id="NWMT01000116">
    <property type="protein sequence ID" value="PCC99246.1"/>
    <property type="molecule type" value="Genomic_DNA"/>
</dbReference>
<accession>A0AA91U2K4</accession>
<reference evidence="1 3" key="1">
    <citation type="submission" date="2017-09" db="EMBL/GenBank/DDBJ databases">
        <title>Bacterial and phytoplankton interrelationship in Kongsfjorden, an Arctic fjord.</title>
        <authorList>
            <person name="Sinha R."/>
            <person name="Krishnan K."/>
        </authorList>
    </citation>
    <scope>NUCLEOTIDE SEQUENCE [LARGE SCALE GENOMIC DNA]</scope>
    <source>
        <strain evidence="1 3">58</strain>
    </source>
</reference>
<dbReference type="Proteomes" id="UP000243750">
    <property type="component" value="Unassembled WGS sequence"/>
</dbReference>
<dbReference type="Proteomes" id="UP000344571">
    <property type="component" value="Chromosome"/>
</dbReference>
<reference evidence="2 4" key="2">
    <citation type="submission" date="2018-10" db="EMBL/GenBank/DDBJ databases">
        <title>Complete genome sequence of Pseudomonas pelagia strain Kongs-67.</title>
        <authorList>
            <person name="Sinha R.K."/>
            <person name="Krishnan K."/>
        </authorList>
    </citation>
    <scope>NUCLEOTIDE SEQUENCE [LARGE SCALE GENOMIC DNA]</scope>
    <source>
        <strain evidence="2 4">Kongs-67</strain>
    </source>
</reference>
<name>A0AA91U2K4_9GAMM</name>
<evidence type="ECO:0000313" key="3">
    <source>
        <dbReference type="Proteomes" id="UP000243750"/>
    </source>
</evidence>
<proteinExistence type="predicted"/>
<evidence type="ECO:0000313" key="4">
    <source>
        <dbReference type="Proteomes" id="UP000344571"/>
    </source>
</evidence>
<gene>
    <name evidence="1" type="ORF">CO192_11485</name>
    <name evidence="2" type="ORF">EAO82_15625</name>
</gene>
<evidence type="ECO:0000313" key="2">
    <source>
        <dbReference type="EMBL" id="QFY57671.1"/>
    </source>
</evidence>
<protein>
    <submittedName>
        <fullName evidence="1">Uncharacterized protein</fullName>
    </submittedName>
</protein>
<dbReference type="EMBL" id="CP033116">
    <property type="protein sequence ID" value="QFY57671.1"/>
    <property type="molecule type" value="Genomic_DNA"/>
</dbReference>
<sequence>MDAGMKMRRADTTPHYSVILANAGIHFDLCAQMAWCNPNGRMDSRLRGNDGTEAGIEGWRWEWRGLNTEVTAGVGAGMPRTAAGRGGGLALRPPPHSVILAKAGIHFDLCAPIAALKN</sequence>
<dbReference type="AlphaFoldDB" id="A0AA91U2K4"/>
<keyword evidence="4" id="KW-1185">Reference proteome</keyword>
<organism evidence="1 3">
    <name type="scientific">Halopseudomonas pelagia</name>
    <dbReference type="NCBI Taxonomy" id="553151"/>
    <lineage>
        <taxon>Bacteria</taxon>
        <taxon>Pseudomonadati</taxon>
        <taxon>Pseudomonadota</taxon>
        <taxon>Gammaproteobacteria</taxon>
        <taxon>Pseudomonadales</taxon>
        <taxon>Pseudomonadaceae</taxon>
        <taxon>Halopseudomonas</taxon>
    </lineage>
</organism>
<evidence type="ECO:0000313" key="1">
    <source>
        <dbReference type="EMBL" id="PCC99246.1"/>
    </source>
</evidence>